<proteinExistence type="predicted"/>
<dbReference type="EMBL" id="KN881670">
    <property type="protein sequence ID" value="KIY51168.1"/>
    <property type="molecule type" value="Genomic_DNA"/>
</dbReference>
<reference evidence="1 2" key="1">
    <citation type="journal article" date="2015" name="Fungal Genet. Biol.">
        <title>Evolution of novel wood decay mechanisms in Agaricales revealed by the genome sequences of Fistulina hepatica and Cylindrobasidium torrendii.</title>
        <authorList>
            <person name="Floudas D."/>
            <person name="Held B.W."/>
            <person name="Riley R."/>
            <person name="Nagy L.G."/>
            <person name="Koehler G."/>
            <person name="Ransdell A.S."/>
            <person name="Younus H."/>
            <person name="Chow J."/>
            <person name="Chiniquy J."/>
            <person name="Lipzen A."/>
            <person name="Tritt A."/>
            <person name="Sun H."/>
            <person name="Haridas S."/>
            <person name="LaButti K."/>
            <person name="Ohm R.A."/>
            <person name="Kues U."/>
            <person name="Blanchette R.A."/>
            <person name="Grigoriev I.V."/>
            <person name="Minto R.E."/>
            <person name="Hibbett D.S."/>
        </authorList>
    </citation>
    <scope>NUCLEOTIDE SEQUENCE [LARGE SCALE GENOMIC DNA]</scope>
    <source>
        <strain evidence="1 2">ATCC 64428</strain>
    </source>
</reference>
<sequence length="225" mass="25700">MSSFLINNTPFIYITDFDADEAPDAQLLTVQMMVGEATYTVTVCGRKTGIDPLTHRPILTHIPRALARHAVTTAFDGMYTLALDKEALVFPPCPDFFLFDLTPLRPLFFEGLPNLAVHGTERLHRHSIIVCPQAFLGFARIEARHFYTDHPEVYVLHCAVHRPDGAFVQYIRICVETRYVDLDITWNSISSLHGPCLLPLLYRAGHNIWWSQIWHDLKHKILCCT</sequence>
<organism evidence="1 2">
    <name type="scientific">Fistulina hepatica ATCC 64428</name>
    <dbReference type="NCBI Taxonomy" id="1128425"/>
    <lineage>
        <taxon>Eukaryota</taxon>
        <taxon>Fungi</taxon>
        <taxon>Dikarya</taxon>
        <taxon>Basidiomycota</taxon>
        <taxon>Agaricomycotina</taxon>
        <taxon>Agaricomycetes</taxon>
        <taxon>Agaricomycetidae</taxon>
        <taxon>Agaricales</taxon>
        <taxon>Fistulinaceae</taxon>
        <taxon>Fistulina</taxon>
    </lineage>
</organism>
<dbReference type="AlphaFoldDB" id="A0A0D7AK51"/>
<keyword evidence="2" id="KW-1185">Reference proteome</keyword>
<protein>
    <submittedName>
        <fullName evidence="1">Uncharacterized protein</fullName>
    </submittedName>
</protein>
<evidence type="ECO:0000313" key="1">
    <source>
        <dbReference type="EMBL" id="KIY51168.1"/>
    </source>
</evidence>
<accession>A0A0D7AK51</accession>
<name>A0A0D7AK51_9AGAR</name>
<evidence type="ECO:0000313" key="2">
    <source>
        <dbReference type="Proteomes" id="UP000054144"/>
    </source>
</evidence>
<gene>
    <name evidence="1" type="ORF">FISHEDRAFT_71038</name>
</gene>
<dbReference type="Proteomes" id="UP000054144">
    <property type="component" value="Unassembled WGS sequence"/>
</dbReference>